<accession>A0ACC6KTS5</accession>
<organism evidence="1 2">
    <name type="scientific">Pedobacter africanus</name>
    <dbReference type="NCBI Taxonomy" id="151894"/>
    <lineage>
        <taxon>Bacteria</taxon>
        <taxon>Pseudomonadati</taxon>
        <taxon>Bacteroidota</taxon>
        <taxon>Sphingobacteriia</taxon>
        <taxon>Sphingobacteriales</taxon>
        <taxon>Sphingobacteriaceae</taxon>
        <taxon>Pedobacter</taxon>
    </lineage>
</organism>
<dbReference type="EMBL" id="JAVDTF010000001">
    <property type="protein sequence ID" value="MDR6782739.1"/>
    <property type="molecule type" value="Genomic_DNA"/>
</dbReference>
<protein>
    <submittedName>
        <fullName evidence="1">Tetratricopeptide (TPR) repeat protein</fullName>
    </submittedName>
</protein>
<dbReference type="Proteomes" id="UP001246858">
    <property type="component" value="Unassembled WGS sequence"/>
</dbReference>
<reference evidence="1" key="1">
    <citation type="submission" date="2023-07" db="EMBL/GenBank/DDBJ databases">
        <title>Sorghum-associated microbial communities from plants grown in Nebraska, USA.</title>
        <authorList>
            <person name="Schachtman D."/>
        </authorList>
    </citation>
    <scope>NUCLEOTIDE SEQUENCE</scope>
    <source>
        <strain evidence="1">2697</strain>
    </source>
</reference>
<gene>
    <name evidence="1" type="ORF">J2X78_001291</name>
</gene>
<comment type="caution">
    <text evidence="1">The sequence shown here is derived from an EMBL/GenBank/DDBJ whole genome shotgun (WGS) entry which is preliminary data.</text>
</comment>
<evidence type="ECO:0000313" key="2">
    <source>
        <dbReference type="Proteomes" id="UP001246858"/>
    </source>
</evidence>
<sequence>MKRSFFYTVLSAFLLLLSSCSKEWLEEKQDIKLVIPQTLSDLNLLMNSNRFSYDGRGSSEASNDDFEMTLEEFNSLWYDFERKLITWNIDEFPKLGSVEYQEEWDYPYAQVQACNVALKALEKIQRTESNASIYDRLKGTALYHRARAFMNVAMTFCKYYDPVTAGTDLGIPLKLDENINEPIFRSTLAETYQQITKDLAAAAGLLPENQISVTHITKGGAYALLARTYLYMNAYQHALENADLSLRYHPFLDDYNKIDPAPSYPLANNSKETHIRIEMTVGYGSAGFTSAVPNELYQLYSDNDLRKTLFFKVQNGRAFWRGELVNNNLSGTATDEVLLIGAECAARLNNKEKAMALLNTLLEKRLKTGTFIPLSAGNNEEALDIILTERRKELLKRGLRFQDLKRLNKENRYAKTIVRKIGDKTYVLPPNDKRYVFPIPQYIINYNGIQQNPR</sequence>
<keyword evidence="2" id="KW-1185">Reference proteome</keyword>
<proteinExistence type="predicted"/>
<evidence type="ECO:0000313" key="1">
    <source>
        <dbReference type="EMBL" id="MDR6782739.1"/>
    </source>
</evidence>
<name>A0ACC6KTS5_9SPHI</name>